<protein>
    <recommendedName>
        <fullName evidence="6">MYND-type domain-containing protein</fullName>
    </recommendedName>
</protein>
<evidence type="ECO:0000256" key="3">
    <source>
        <dbReference type="ARBA" id="ARBA00022833"/>
    </source>
</evidence>
<dbReference type="InterPro" id="IPR002893">
    <property type="entry name" value="Znf_MYND"/>
</dbReference>
<evidence type="ECO:0000256" key="5">
    <source>
        <dbReference type="SAM" id="SignalP"/>
    </source>
</evidence>
<gene>
    <name evidence="7" type="ORF">B0H15DRAFT_935239</name>
</gene>
<dbReference type="EMBL" id="JARJCN010000131">
    <property type="protein sequence ID" value="KAJ7070370.1"/>
    <property type="molecule type" value="Genomic_DNA"/>
</dbReference>
<keyword evidence="2 4" id="KW-0863">Zinc-finger</keyword>
<dbReference type="PROSITE" id="PS01360">
    <property type="entry name" value="ZF_MYND_1"/>
    <property type="match status" value="1"/>
</dbReference>
<dbReference type="AlphaFoldDB" id="A0AAD6XL96"/>
<dbReference type="SUPFAM" id="SSF144232">
    <property type="entry name" value="HIT/MYND zinc finger-like"/>
    <property type="match status" value="1"/>
</dbReference>
<dbReference type="PROSITE" id="PS50865">
    <property type="entry name" value="ZF_MYND_2"/>
    <property type="match status" value="1"/>
</dbReference>
<evidence type="ECO:0000313" key="8">
    <source>
        <dbReference type="Proteomes" id="UP001222325"/>
    </source>
</evidence>
<feature type="signal peptide" evidence="5">
    <location>
        <begin position="1"/>
        <end position="22"/>
    </location>
</feature>
<evidence type="ECO:0000256" key="4">
    <source>
        <dbReference type="PROSITE-ProRule" id="PRU00134"/>
    </source>
</evidence>
<evidence type="ECO:0000313" key="7">
    <source>
        <dbReference type="EMBL" id="KAJ7070370.1"/>
    </source>
</evidence>
<dbReference type="Proteomes" id="UP001222325">
    <property type="component" value="Unassembled WGS sequence"/>
</dbReference>
<comment type="caution">
    <text evidence="7">The sequence shown here is derived from an EMBL/GenBank/DDBJ whole genome shotgun (WGS) entry which is preliminary data.</text>
</comment>
<keyword evidence="3" id="KW-0862">Zinc</keyword>
<keyword evidence="1" id="KW-0479">Metal-binding</keyword>
<sequence>MSLDLLIFLVIVLVIVLNRIPGSTPRNSKSCICCGKLTTLRCSRCHEAYYCSPAHMTADWTKHKTVCRKSSRPVLEALLFPVDDTAPVLVKIPYTCKVDTDRLQPTPYDDLDTQTLRRFLRGLEMKYVSRLGSNGPLLEKALVVMYGSEFQVDGSPQNRCIAGLTGSRMAIPWAGNVLVLRQRGAPIFGDV</sequence>
<evidence type="ECO:0000256" key="1">
    <source>
        <dbReference type="ARBA" id="ARBA00022723"/>
    </source>
</evidence>
<organism evidence="7 8">
    <name type="scientific">Mycena belliarum</name>
    <dbReference type="NCBI Taxonomy" id="1033014"/>
    <lineage>
        <taxon>Eukaryota</taxon>
        <taxon>Fungi</taxon>
        <taxon>Dikarya</taxon>
        <taxon>Basidiomycota</taxon>
        <taxon>Agaricomycotina</taxon>
        <taxon>Agaricomycetes</taxon>
        <taxon>Agaricomycetidae</taxon>
        <taxon>Agaricales</taxon>
        <taxon>Marasmiineae</taxon>
        <taxon>Mycenaceae</taxon>
        <taxon>Mycena</taxon>
    </lineage>
</organism>
<accession>A0AAD6XL96</accession>
<feature type="domain" description="MYND-type" evidence="6">
    <location>
        <begin position="31"/>
        <end position="67"/>
    </location>
</feature>
<evidence type="ECO:0000259" key="6">
    <source>
        <dbReference type="PROSITE" id="PS50865"/>
    </source>
</evidence>
<reference evidence="7" key="1">
    <citation type="submission" date="2023-03" db="EMBL/GenBank/DDBJ databases">
        <title>Massive genome expansion in bonnet fungi (Mycena s.s.) driven by repeated elements and novel gene families across ecological guilds.</title>
        <authorList>
            <consortium name="Lawrence Berkeley National Laboratory"/>
            <person name="Harder C.B."/>
            <person name="Miyauchi S."/>
            <person name="Viragh M."/>
            <person name="Kuo A."/>
            <person name="Thoen E."/>
            <person name="Andreopoulos B."/>
            <person name="Lu D."/>
            <person name="Skrede I."/>
            <person name="Drula E."/>
            <person name="Henrissat B."/>
            <person name="Morin E."/>
            <person name="Kohler A."/>
            <person name="Barry K."/>
            <person name="LaButti K."/>
            <person name="Morin E."/>
            <person name="Salamov A."/>
            <person name="Lipzen A."/>
            <person name="Mereny Z."/>
            <person name="Hegedus B."/>
            <person name="Baldrian P."/>
            <person name="Stursova M."/>
            <person name="Weitz H."/>
            <person name="Taylor A."/>
            <person name="Grigoriev I.V."/>
            <person name="Nagy L.G."/>
            <person name="Martin F."/>
            <person name="Kauserud H."/>
        </authorList>
    </citation>
    <scope>NUCLEOTIDE SEQUENCE</scope>
    <source>
        <strain evidence="7">CBHHK173m</strain>
    </source>
</reference>
<keyword evidence="8" id="KW-1185">Reference proteome</keyword>
<evidence type="ECO:0000256" key="2">
    <source>
        <dbReference type="ARBA" id="ARBA00022771"/>
    </source>
</evidence>
<proteinExistence type="predicted"/>
<dbReference type="GO" id="GO:0008270">
    <property type="term" value="F:zinc ion binding"/>
    <property type="evidence" value="ECO:0007669"/>
    <property type="project" value="UniProtKB-KW"/>
</dbReference>
<name>A0AAD6XL96_9AGAR</name>
<dbReference type="Pfam" id="PF01753">
    <property type="entry name" value="zf-MYND"/>
    <property type="match status" value="1"/>
</dbReference>
<feature type="chain" id="PRO_5042252064" description="MYND-type domain-containing protein" evidence="5">
    <location>
        <begin position="23"/>
        <end position="191"/>
    </location>
</feature>
<keyword evidence="5" id="KW-0732">Signal</keyword>
<dbReference type="Gene3D" id="6.10.140.2220">
    <property type="match status" value="1"/>
</dbReference>